<accession>E6PEW8</accession>
<feature type="transmembrane region" description="Helical" evidence="5">
    <location>
        <begin position="416"/>
        <end position="433"/>
    </location>
</feature>
<feature type="transmembrane region" description="Helical" evidence="5">
    <location>
        <begin position="321"/>
        <end position="341"/>
    </location>
</feature>
<feature type="domain" description="Major facilitator superfamily (MFS) profile" evidence="6">
    <location>
        <begin position="12"/>
        <end position="440"/>
    </location>
</feature>
<feature type="transmembrane region" description="Helical" evidence="5">
    <location>
        <begin position="289"/>
        <end position="309"/>
    </location>
</feature>
<keyword evidence="2 5" id="KW-0812">Transmembrane</keyword>
<proteinExistence type="predicted"/>
<feature type="transmembrane region" description="Helical" evidence="5">
    <location>
        <begin position="136"/>
        <end position="158"/>
    </location>
</feature>
<dbReference type="Gene3D" id="1.20.1250.20">
    <property type="entry name" value="MFS general substrate transporter like domains"/>
    <property type="match status" value="2"/>
</dbReference>
<feature type="transmembrane region" description="Helical" evidence="5">
    <location>
        <begin position="164"/>
        <end position="183"/>
    </location>
</feature>
<dbReference type="CDD" id="cd17321">
    <property type="entry name" value="MFS_MMR_MDR_like"/>
    <property type="match status" value="1"/>
</dbReference>
<gene>
    <name evidence="7" type="ORF">CARN1_0179</name>
</gene>
<evidence type="ECO:0000256" key="4">
    <source>
        <dbReference type="ARBA" id="ARBA00023136"/>
    </source>
</evidence>
<feature type="transmembrane region" description="Helical" evidence="5">
    <location>
        <begin position="222"/>
        <end position="239"/>
    </location>
</feature>
<dbReference type="GO" id="GO:0022857">
    <property type="term" value="F:transmembrane transporter activity"/>
    <property type="evidence" value="ECO:0007669"/>
    <property type="project" value="InterPro"/>
</dbReference>
<dbReference type="InterPro" id="IPR020846">
    <property type="entry name" value="MFS_dom"/>
</dbReference>
<feature type="transmembrane region" description="Helical" evidence="5">
    <location>
        <begin position="102"/>
        <end position="124"/>
    </location>
</feature>
<dbReference type="InterPro" id="IPR011701">
    <property type="entry name" value="MFS"/>
</dbReference>
<evidence type="ECO:0000256" key="2">
    <source>
        <dbReference type="ARBA" id="ARBA00022692"/>
    </source>
</evidence>
<keyword evidence="4 5" id="KW-0472">Membrane</keyword>
<dbReference type="EMBL" id="CABL01000005">
    <property type="protein sequence ID" value="CBH75004.1"/>
    <property type="molecule type" value="Genomic_DNA"/>
</dbReference>
<keyword evidence="3 5" id="KW-1133">Transmembrane helix</keyword>
<evidence type="ECO:0000256" key="5">
    <source>
        <dbReference type="SAM" id="Phobius"/>
    </source>
</evidence>
<reference evidence="7" key="1">
    <citation type="submission" date="2009-10" db="EMBL/GenBank/DDBJ databases">
        <title>Diversity of trophic interactions inside an arsenic-rich microbial ecosystem.</title>
        <authorList>
            <person name="Bertin P.N."/>
            <person name="Heinrich-Salmeron A."/>
            <person name="Pelletier E."/>
            <person name="Goulhen-Chollet F."/>
            <person name="Arsene-Ploetze F."/>
            <person name="Gallien S."/>
            <person name="Calteau A."/>
            <person name="Vallenet D."/>
            <person name="Casiot C."/>
            <person name="Chane-Woon-Ming B."/>
            <person name="Giloteaux L."/>
            <person name="Barakat M."/>
            <person name="Bonnefoy V."/>
            <person name="Bruneel O."/>
            <person name="Chandler M."/>
            <person name="Cleiss J."/>
            <person name="Duran R."/>
            <person name="Elbaz-Poulichet F."/>
            <person name="Fonknechten N."/>
            <person name="Lauga B."/>
            <person name="Mornico D."/>
            <person name="Ortet P."/>
            <person name="Schaeffer C."/>
            <person name="Siguier P."/>
            <person name="Alexander Thil Smith A."/>
            <person name="Van Dorsselaer A."/>
            <person name="Weissenbach J."/>
            <person name="Medigue C."/>
            <person name="Le Paslier D."/>
        </authorList>
    </citation>
    <scope>NUCLEOTIDE SEQUENCE</scope>
</reference>
<feature type="transmembrane region" description="Helical" evidence="5">
    <location>
        <begin position="260"/>
        <end position="283"/>
    </location>
</feature>
<comment type="caution">
    <text evidence="7">The sequence shown here is derived from an EMBL/GenBank/DDBJ whole genome shotgun (WGS) entry which is preliminary data.</text>
</comment>
<feature type="transmembrane region" description="Helical" evidence="5">
    <location>
        <begin position="347"/>
        <end position="369"/>
    </location>
</feature>
<dbReference type="PROSITE" id="PS50850">
    <property type="entry name" value="MFS"/>
    <property type="match status" value="1"/>
</dbReference>
<evidence type="ECO:0000256" key="3">
    <source>
        <dbReference type="ARBA" id="ARBA00022989"/>
    </source>
</evidence>
<dbReference type="SUPFAM" id="SSF103473">
    <property type="entry name" value="MFS general substrate transporter"/>
    <property type="match status" value="1"/>
</dbReference>
<name>E6PEW8_9ZZZZ</name>
<dbReference type="InterPro" id="IPR036259">
    <property type="entry name" value="MFS_trans_sf"/>
</dbReference>
<comment type="subcellular location">
    <subcellularLocation>
        <location evidence="1">Membrane</location>
        <topology evidence="1">Multi-pass membrane protein</topology>
    </subcellularLocation>
</comment>
<dbReference type="PRINTS" id="PR01036">
    <property type="entry name" value="TCRTETB"/>
</dbReference>
<feature type="transmembrane region" description="Helical" evidence="5">
    <location>
        <begin position="49"/>
        <end position="70"/>
    </location>
</feature>
<dbReference type="AlphaFoldDB" id="E6PEW8"/>
<feature type="transmembrane region" description="Helical" evidence="5">
    <location>
        <begin position="77"/>
        <end position="96"/>
    </location>
</feature>
<feature type="transmembrane region" description="Helical" evidence="5">
    <location>
        <begin position="381"/>
        <end position="404"/>
    </location>
</feature>
<protein>
    <submittedName>
        <fullName evidence="7">Putative efflux transporter</fullName>
    </submittedName>
</protein>
<dbReference type="PANTHER" id="PTHR42718:SF35">
    <property type="entry name" value="BLL0718 PROTEIN"/>
    <property type="match status" value="1"/>
</dbReference>
<evidence type="ECO:0000313" key="7">
    <source>
        <dbReference type="EMBL" id="CBH75004.1"/>
    </source>
</evidence>
<dbReference type="GO" id="GO:0016020">
    <property type="term" value="C:membrane"/>
    <property type="evidence" value="ECO:0007669"/>
    <property type="project" value="UniProtKB-SubCell"/>
</dbReference>
<dbReference type="PANTHER" id="PTHR42718">
    <property type="entry name" value="MAJOR FACILITATOR SUPERFAMILY MULTIDRUG TRANSPORTER MFSC"/>
    <property type="match status" value="1"/>
</dbReference>
<dbReference type="Pfam" id="PF07690">
    <property type="entry name" value="MFS_1"/>
    <property type="match status" value="1"/>
</dbReference>
<evidence type="ECO:0000256" key="1">
    <source>
        <dbReference type="ARBA" id="ARBA00004141"/>
    </source>
</evidence>
<sequence length="454" mass="47043">MIPTLDKQTRSLLLTLALGVFAGALDLSVLSPALPAIGRQFAVPLGELAWIFTLYLLANVASIAVAATLADRYGRRTIYLFCISLFALGSLLAIAAPSYPLFLLARALQALGAGGIFPVATAAIGDVIPLEKRGAALGAVAATWGAAAVLGPTIGGIVTHALSWRWIFAANVPLAAWVFIRALRDVPTTAPRVRPPLDAIGLVAMTVGLLAAVAGITTLDPWLGIAGALVLVAFVLFERRIAHPIVPLSLFATPQLAKTYGLELLVGILEGSLFFVPTVIVAAQHRNAIEAGAIAALGALAFVAVIPISGKALDRIGSRSVLLLGSACTALGLAIFAFGFTSLAWSIVAMLVAGVGFGALLGAPTRYIITNAAEVDRRSTALGFLSQALIVGQLIGGSLAGGLFDAHHHKNAGFREAYIAFVVVAVLALLLATQLDSRARERALARHLSSIAER</sequence>
<organism evidence="7">
    <name type="scientific">mine drainage metagenome</name>
    <dbReference type="NCBI Taxonomy" id="410659"/>
    <lineage>
        <taxon>unclassified sequences</taxon>
        <taxon>metagenomes</taxon>
        <taxon>ecological metagenomes</taxon>
    </lineage>
</organism>
<evidence type="ECO:0000259" key="6">
    <source>
        <dbReference type="PROSITE" id="PS50850"/>
    </source>
</evidence>
<feature type="transmembrane region" description="Helical" evidence="5">
    <location>
        <begin position="195"/>
        <end position="216"/>
    </location>
</feature>